<dbReference type="InterPro" id="IPR000217">
    <property type="entry name" value="Tubulin"/>
</dbReference>
<protein>
    <recommendedName>
        <fullName evidence="5">Tubulin delta chain</fullName>
    </recommendedName>
    <alternativeName>
        <fullName evidence="12">Delta-tubulin</fullName>
    </alternativeName>
</protein>
<keyword evidence="10" id="KW-0539">Nucleus</keyword>
<organism evidence="15 16">
    <name type="scientific">Bugula neritina</name>
    <name type="common">Brown bryozoan</name>
    <name type="synonym">Sertularia neritina</name>
    <dbReference type="NCBI Taxonomy" id="10212"/>
    <lineage>
        <taxon>Eukaryota</taxon>
        <taxon>Metazoa</taxon>
        <taxon>Spiralia</taxon>
        <taxon>Lophotrochozoa</taxon>
        <taxon>Bryozoa</taxon>
        <taxon>Gymnolaemata</taxon>
        <taxon>Cheilostomatida</taxon>
        <taxon>Flustrina</taxon>
        <taxon>Buguloidea</taxon>
        <taxon>Bugulidae</taxon>
        <taxon>Bugula</taxon>
    </lineage>
</organism>
<dbReference type="GO" id="GO:0030030">
    <property type="term" value="P:cell projection organization"/>
    <property type="evidence" value="ECO:0007669"/>
    <property type="project" value="UniProtKB-KW"/>
</dbReference>
<evidence type="ECO:0000256" key="6">
    <source>
        <dbReference type="ARBA" id="ARBA00022701"/>
    </source>
</evidence>
<dbReference type="Proteomes" id="UP000593567">
    <property type="component" value="Unassembled WGS sequence"/>
</dbReference>
<dbReference type="GO" id="GO:0005200">
    <property type="term" value="F:structural constituent of cytoskeleton"/>
    <property type="evidence" value="ECO:0007669"/>
    <property type="project" value="InterPro"/>
</dbReference>
<keyword evidence="7" id="KW-0547">Nucleotide-binding</keyword>
<dbReference type="GO" id="GO:0005929">
    <property type="term" value="C:cilium"/>
    <property type="evidence" value="ECO:0007669"/>
    <property type="project" value="UniProtKB-SubCell"/>
</dbReference>
<evidence type="ECO:0000256" key="8">
    <source>
        <dbReference type="ARBA" id="ARBA00022794"/>
    </source>
</evidence>
<dbReference type="Pfam" id="PF00091">
    <property type="entry name" value="Tubulin"/>
    <property type="match status" value="1"/>
</dbReference>
<dbReference type="PRINTS" id="PR01224">
    <property type="entry name" value="DELTATUBULIN"/>
</dbReference>
<dbReference type="AlphaFoldDB" id="A0A7J7JZM7"/>
<dbReference type="SUPFAM" id="SSF52490">
    <property type="entry name" value="Tubulin nucleotide-binding domain-like"/>
    <property type="match status" value="1"/>
</dbReference>
<dbReference type="GO" id="GO:0007017">
    <property type="term" value="P:microtubule-based process"/>
    <property type="evidence" value="ECO:0007669"/>
    <property type="project" value="InterPro"/>
</dbReference>
<evidence type="ECO:0000256" key="10">
    <source>
        <dbReference type="ARBA" id="ARBA00023242"/>
    </source>
</evidence>
<gene>
    <name evidence="15" type="ORF">EB796_009865</name>
</gene>
<dbReference type="InterPro" id="IPR036525">
    <property type="entry name" value="Tubulin/FtsZ_GTPase_sf"/>
</dbReference>
<comment type="similarity">
    <text evidence="4">Belongs to the tubulin family.</text>
</comment>
<keyword evidence="8" id="KW-0970">Cilium biogenesis/degradation</keyword>
<comment type="caution">
    <text evidence="15">The sequence shown here is derived from an EMBL/GenBank/DDBJ whole genome shotgun (WGS) entry which is preliminary data.</text>
</comment>
<feature type="domain" description="Tubulin/FtsZ GTPase" evidence="14">
    <location>
        <begin position="1"/>
        <end position="57"/>
    </location>
</feature>
<evidence type="ECO:0000256" key="3">
    <source>
        <dbReference type="ARBA" id="ARBA00004138"/>
    </source>
</evidence>
<evidence type="ECO:0000313" key="16">
    <source>
        <dbReference type="Proteomes" id="UP000593567"/>
    </source>
</evidence>
<comment type="subcellular location">
    <subcellularLocation>
        <location evidence="3">Cell projection</location>
        <location evidence="3">Cilium</location>
    </subcellularLocation>
    <subcellularLocation>
        <location evidence="1">Cytoplasm</location>
        <location evidence="1">Cytoskeleton</location>
        <location evidence="1">Microtubule organizing center</location>
        <location evidence="1">Centrosome</location>
        <location evidence="1">Centriole</location>
    </subcellularLocation>
    <subcellularLocation>
        <location evidence="2">Nucleus</location>
    </subcellularLocation>
</comment>
<dbReference type="GO" id="GO:0005814">
    <property type="term" value="C:centriole"/>
    <property type="evidence" value="ECO:0007669"/>
    <property type="project" value="UniProtKB-SubCell"/>
</dbReference>
<evidence type="ECO:0000256" key="5">
    <source>
        <dbReference type="ARBA" id="ARBA00014184"/>
    </source>
</evidence>
<dbReference type="GO" id="GO:0005525">
    <property type="term" value="F:GTP binding"/>
    <property type="evidence" value="ECO:0007669"/>
    <property type="project" value="UniProtKB-KW"/>
</dbReference>
<name>A0A7J7JZM7_BUGNE</name>
<dbReference type="GO" id="GO:0005874">
    <property type="term" value="C:microtubule"/>
    <property type="evidence" value="ECO:0007669"/>
    <property type="project" value="UniProtKB-KW"/>
</dbReference>
<reference evidence="15" key="1">
    <citation type="submission" date="2020-06" db="EMBL/GenBank/DDBJ databases">
        <title>Draft genome of Bugula neritina, a colonial animal packing powerful symbionts and potential medicines.</title>
        <authorList>
            <person name="Rayko M."/>
        </authorList>
    </citation>
    <scope>NUCLEOTIDE SEQUENCE [LARGE SCALE GENOMIC DNA]</scope>
    <source>
        <strain evidence="15">Kwan_BN1</strain>
    </source>
</reference>
<dbReference type="PANTHER" id="PTHR11588">
    <property type="entry name" value="TUBULIN"/>
    <property type="match status" value="1"/>
</dbReference>
<keyword evidence="6" id="KW-0493">Microtubule</keyword>
<dbReference type="InterPro" id="IPR002967">
    <property type="entry name" value="Delta_tubulin"/>
</dbReference>
<dbReference type="Gene3D" id="3.40.50.1440">
    <property type="entry name" value="Tubulin/FtsZ, GTPase domain"/>
    <property type="match status" value="1"/>
</dbReference>
<keyword evidence="16" id="KW-1185">Reference proteome</keyword>
<evidence type="ECO:0000256" key="7">
    <source>
        <dbReference type="ARBA" id="ARBA00022741"/>
    </source>
</evidence>
<evidence type="ECO:0000256" key="13">
    <source>
        <dbReference type="ARBA" id="ARBA00046149"/>
    </source>
</evidence>
<dbReference type="GO" id="GO:0005634">
    <property type="term" value="C:nucleus"/>
    <property type="evidence" value="ECO:0007669"/>
    <property type="project" value="UniProtKB-SubCell"/>
</dbReference>
<dbReference type="InterPro" id="IPR008280">
    <property type="entry name" value="Tub_FtsZ_C"/>
</dbReference>
<evidence type="ECO:0000259" key="14">
    <source>
        <dbReference type="Pfam" id="PF00091"/>
    </source>
</evidence>
<dbReference type="InterPro" id="IPR003008">
    <property type="entry name" value="Tubulin_FtsZ_GTPase"/>
</dbReference>
<sequence length="283" mass="31911">MLRDVYPKAFILNEVVAPYQSGEVIVQSYNSLLSLAHLYRHADGLIIVENDPVQQICAKRLGLKHVSFTHINKVISHQMSHFLAPATSTSGSRNFLGDFVQQLYAHPSYRLSSLLSIPMIADANIQYSTFQWESTVKTLRQMLIAKAHMEEGINWGMKVRPASDYNRSVANALVLRGKGAASVPIDSLNEGAMYPKWLPANQRLQVYTNSRPFSGYEKSASLLTNSQISIDTIDKLVLKAWNMFTSKAYVHQYEKHGLTSEDFLDCFTILESVICDYQRLSIT</sequence>
<keyword evidence="11" id="KW-0966">Cell projection</keyword>
<proteinExistence type="inferred from homology"/>
<dbReference type="OrthoDB" id="10250004at2759"/>
<dbReference type="CDD" id="cd02189">
    <property type="entry name" value="delta_zeta_tubulin-like"/>
    <property type="match status" value="1"/>
</dbReference>
<keyword evidence="9" id="KW-0342">GTP-binding</keyword>
<evidence type="ECO:0000313" key="15">
    <source>
        <dbReference type="EMBL" id="KAF6031860.1"/>
    </source>
</evidence>
<comment type="function">
    <text evidence="13">Acts as a positive regulator of hedgehog signaling and regulates ciliary function.</text>
</comment>
<dbReference type="SUPFAM" id="SSF55307">
    <property type="entry name" value="Tubulin C-terminal domain-like"/>
    <property type="match status" value="1"/>
</dbReference>
<evidence type="ECO:0000256" key="12">
    <source>
        <dbReference type="ARBA" id="ARBA00030594"/>
    </source>
</evidence>
<evidence type="ECO:0000256" key="4">
    <source>
        <dbReference type="ARBA" id="ARBA00009636"/>
    </source>
</evidence>
<dbReference type="EMBL" id="VXIV02001558">
    <property type="protein sequence ID" value="KAF6031860.1"/>
    <property type="molecule type" value="Genomic_DNA"/>
</dbReference>
<accession>A0A7J7JZM7</accession>
<evidence type="ECO:0000256" key="9">
    <source>
        <dbReference type="ARBA" id="ARBA00023134"/>
    </source>
</evidence>
<evidence type="ECO:0000256" key="1">
    <source>
        <dbReference type="ARBA" id="ARBA00004114"/>
    </source>
</evidence>
<evidence type="ECO:0000256" key="2">
    <source>
        <dbReference type="ARBA" id="ARBA00004123"/>
    </source>
</evidence>
<evidence type="ECO:0000256" key="11">
    <source>
        <dbReference type="ARBA" id="ARBA00023273"/>
    </source>
</evidence>